<proteinExistence type="predicted"/>
<dbReference type="PANTHER" id="PTHR46033">
    <property type="entry name" value="PROTEIN MAIN-LIKE 2"/>
    <property type="match status" value="1"/>
</dbReference>
<keyword evidence="2" id="KW-1185">Reference proteome</keyword>
<organism evidence="2 3">
    <name type="scientific">Cicer arietinum</name>
    <name type="common">Chickpea</name>
    <name type="synonym">Garbanzo</name>
    <dbReference type="NCBI Taxonomy" id="3827"/>
    <lineage>
        <taxon>Eukaryota</taxon>
        <taxon>Viridiplantae</taxon>
        <taxon>Streptophyta</taxon>
        <taxon>Embryophyta</taxon>
        <taxon>Tracheophyta</taxon>
        <taxon>Spermatophyta</taxon>
        <taxon>Magnoliopsida</taxon>
        <taxon>eudicotyledons</taxon>
        <taxon>Gunneridae</taxon>
        <taxon>Pentapetalae</taxon>
        <taxon>rosids</taxon>
        <taxon>fabids</taxon>
        <taxon>Fabales</taxon>
        <taxon>Fabaceae</taxon>
        <taxon>Papilionoideae</taxon>
        <taxon>50 kb inversion clade</taxon>
        <taxon>NPAAA clade</taxon>
        <taxon>Hologalegina</taxon>
        <taxon>IRL clade</taxon>
        <taxon>Cicereae</taxon>
        <taxon>Cicer</taxon>
    </lineage>
</organism>
<protein>
    <submittedName>
        <fullName evidence="3">Protein MAIN-LIKE 2-like</fullName>
    </submittedName>
</protein>
<name>A0A1S3EBV7_CICAR</name>
<dbReference type="PaxDb" id="3827-XP_004497290.1"/>
<dbReference type="AlphaFoldDB" id="A0A1S3EBV7"/>
<dbReference type="OrthoDB" id="1936739at2759"/>
<gene>
    <name evidence="3" type="primary">LOC105852348</name>
</gene>
<evidence type="ECO:0000313" key="2">
    <source>
        <dbReference type="Proteomes" id="UP000087171"/>
    </source>
</evidence>
<sequence length="253" mass="28874">MALLRNQYLHRSRDIAEMNLIECHHHFRMEEPNEMIVPYLEEAGFFTVAKSGSCNVDPSLVTAMVERWRTETHTFHLPIGECTITLEDVALQLGLPINGRPVTGGGALDWDEECQQLLGVIPPKNQMVGQFVKLKWLKDTFAHVPNNAAAEQVQQHCRAYLLRLIGGLVIPDKSCNRVHLMYLPLLKHIQRVRLYSWGSACLANLYRQMCRATAPSYACMGGCTLLLQSWVWYRMPFIAPHCTREISFPLAKR</sequence>
<dbReference type="Proteomes" id="UP000087171">
    <property type="component" value="Chromosome Ca6"/>
</dbReference>
<dbReference type="Pfam" id="PF10536">
    <property type="entry name" value="PMD"/>
    <property type="match status" value="1"/>
</dbReference>
<feature type="domain" description="Aminotransferase-like plant mobile" evidence="1">
    <location>
        <begin position="44"/>
        <end position="242"/>
    </location>
</feature>
<evidence type="ECO:0000313" key="3">
    <source>
        <dbReference type="RefSeq" id="XP_012572854.1"/>
    </source>
</evidence>
<reference evidence="2" key="1">
    <citation type="journal article" date="2013" name="Nat. Biotechnol.">
        <title>Draft genome sequence of chickpea (Cicer arietinum) provides a resource for trait improvement.</title>
        <authorList>
            <person name="Varshney R.K."/>
            <person name="Song C."/>
            <person name="Saxena R.K."/>
            <person name="Azam S."/>
            <person name="Yu S."/>
            <person name="Sharpe A.G."/>
            <person name="Cannon S."/>
            <person name="Baek J."/>
            <person name="Rosen B.D."/>
            <person name="Tar'an B."/>
            <person name="Millan T."/>
            <person name="Zhang X."/>
            <person name="Ramsay L.D."/>
            <person name="Iwata A."/>
            <person name="Wang Y."/>
            <person name="Nelson W."/>
            <person name="Farmer A.D."/>
            <person name="Gaur P.M."/>
            <person name="Soderlund C."/>
            <person name="Penmetsa R.V."/>
            <person name="Xu C."/>
            <person name="Bharti A.K."/>
            <person name="He W."/>
            <person name="Winter P."/>
            <person name="Zhao S."/>
            <person name="Hane J.K."/>
            <person name="Carrasquilla-Garcia N."/>
            <person name="Condie J.A."/>
            <person name="Upadhyaya H.D."/>
            <person name="Luo M.C."/>
            <person name="Thudi M."/>
            <person name="Gowda C.L."/>
            <person name="Singh N.P."/>
            <person name="Lichtenzveig J."/>
            <person name="Gali K.K."/>
            <person name="Rubio J."/>
            <person name="Nadarajan N."/>
            <person name="Dolezel J."/>
            <person name="Bansal K.C."/>
            <person name="Xu X."/>
            <person name="Edwards D."/>
            <person name="Zhang G."/>
            <person name="Kahl G."/>
            <person name="Gil J."/>
            <person name="Singh K.B."/>
            <person name="Datta S.K."/>
            <person name="Jackson S.A."/>
            <person name="Wang J."/>
            <person name="Cook D.R."/>
        </authorList>
    </citation>
    <scope>NUCLEOTIDE SEQUENCE [LARGE SCALE GENOMIC DNA]</scope>
    <source>
        <strain evidence="2">cv. CDC Frontier</strain>
    </source>
</reference>
<dbReference type="InterPro" id="IPR044824">
    <property type="entry name" value="MAIN-like"/>
</dbReference>
<dbReference type="InterPro" id="IPR019557">
    <property type="entry name" value="AminoTfrase-like_pln_mobile"/>
</dbReference>
<dbReference type="STRING" id="3827.A0A1S3EBV7"/>
<evidence type="ECO:0000259" key="1">
    <source>
        <dbReference type="Pfam" id="PF10536"/>
    </source>
</evidence>
<reference evidence="3" key="2">
    <citation type="submission" date="2025-08" db="UniProtKB">
        <authorList>
            <consortium name="RefSeq"/>
        </authorList>
    </citation>
    <scope>IDENTIFICATION</scope>
    <source>
        <tissue evidence="3">Etiolated seedlings</tissue>
    </source>
</reference>
<dbReference type="PANTHER" id="PTHR46033:SF8">
    <property type="entry name" value="PROTEIN MAINTENANCE OF MERISTEMS-LIKE"/>
    <property type="match status" value="1"/>
</dbReference>
<dbReference type="GO" id="GO:0010073">
    <property type="term" value="P:meristem maintenance"/>
    <property type="evidence" value="ECO:0007669"/>
    <property type="project" value="InterPro"/>
</dbReference>
<dbReference type="RefSeq" id="XP_012572854.1">
    <property type="nucleotide sequence ID" value="XM_012717400.1"/>
</dbReference>
<accession>A0A1S3EBV7</accession>